<dbReference type="RefSeq" id="WP_286491257.1">
    <property type="nucleotide sequence ID" value="NZ_JACAGJ010000001.1"/>
</dbReference>
<name>A0AAJ1QHV5_9FLAO</name>
<evidence type="ECO:0000313" key="3">
    <source>
        <dbReference type="Proteomes" id="UP001170959"/>
    </source>
</evidence>
<proteinExistence type="predicted"/>
<organism evidence="2 3">
    <name type="scientific">Empedobacter brevis</name>
    <dbReference type="NCBI Taxonomy" id="247"/>
    <lineage>
        <taxon>Bacteria</taxon>
        <taxon>Pseudomonadati</taxon>
        <taxon>Bacteroidota</taxon>
        <taxon>Flavobacteriia</taxon>
        <taxon>Flavobacteriales</taxon>
        <taxon>Weeksellaceae</taxon>
        <taxon>Empedobacter</taxon>
    </lineage>
</organism>
<reference evidence="2" key="1">
    <citation type="submission" date="2020-06" db="EMBL/GenBank/DDBJ databases">
        <authorList>
            <person name="Dong N."/>
        </authorList>
    </citation>
    <scope>NUCLEOTIDE SEQUENCE</scope>
    <source>
        <strain evidence="2">R655-4</strain>
    </source>
</reference>
<accession>A0AAJ1QHV5</accession>
<dbReference type="EMBL" id="JACAGJ010000012">
    <property type="protein sequence ID" value="MDM1074217.1"/>
    <property type="molecule type" value="Genomic_DNA"/>
</dbReference>
<protein>
    <submittedName>
        <fullName evidence="2">Uncharacterized protein</fullName>
    </submittedName>
</protein>
<evidence type="ECO:0000313" key="2">
    <source>
        <dbReference type="EMBL" id="MDM1074217.1"/>
    </source>
</evidence>
<evidence type="ECO:0000313" key="1">
    <source>
        <dbReference type="EMBL" id="MDM1070870.1"/>
    </source>
</evidence>
<sequence length="65" mass="7610">MKITAQESIIEQIKQAIETSSIGLGLQEKYNIILSPRSVEFNPKTEQEPNMQDFFWLGWFANQYE</sequence>
<comment type="caution">
    <text evidence="2">The sequence shown here is derived from an EMBL/GenBank/DDBJ whole genome shotgun (WGS) entry which is preliminary data.</text>
</comment>
<reference evidence="2" key="2">
    <citation type="journal article" date="2022" name="Sci. Total Environ.">
        <title>Prevalence, transmission, and molecular epidemiology of tet(X)-positive bacteria among humans, animals, and environmental niches in China: An epidemiological, and genomic-based study.</title>
        <authorList>
            <person name="Dong N."/>
            <person name="Zeng Y."/>
            <person name="Cai C."/>
            <person name="Sun C."/>
            <person name="Lu J."/>
            <person name="Liu C."/>
            <person name="Zhou H."/>
            <person name="Sun Q."/>
            <person name="Shu L."/>
            <person name="Wang H."/>
            <person name="Wang Y."/>
            <person name="Wang S."/>
            <person name="Wu C."/>
            <person name="Chan E.W."/>
            <person name="Chen G."/>
            <person name="Shen Z."/>
            <person name="Chen S."/>
            <person name="Zhang R."/>
        </authorList>
    </citation>
    <scope>NUCLEOTIDE SEQUENCE</scope>
    <source>
        <strain evidence="2">R655-4</strain>
    </source>
</reference>
<dbReference type="Proteomes" id="UP001170959">
    <property type="component" value="Unassembled WGS sequence"/>
</dbReference>
<dbReference type="EMBL" id="JACAGJ010000001">
    <property type="protein sequence ID" value="MDM1070870.1"/>
    <property type="molecule type" value="Genomic_DNA"/>
</dbReference>
<gene>
    <name evidence="1" type="ORF">HX001_00020</name>
    <name evidence="2" type="ORF">HX001_17160</name>
</gene>
<dbReference type="AlphaFoldDB" id="A0AAJ1QHV5"/>